<keyword evidence="1" id="KW-0732">Signal</keyword>
<evidence type="ECO:0008006" key="4">
    <source>
        <dbReference type="Google" id="ProtNLM"/>
    </source>
</evidence>
<sequence length="177" mass="19020">MNGHPAGGLCLLWGVLMATQALADDCRMTLSEPRVDYGVIRPTHASFGRDAMRLDTQRTLHLSVLCANPVAMALRFSGVPADAQGFQFGRQGRFTLSLKQAQVDGRPVAWQPDETAGGRLLPGRVLYASAAGAPMTGRRLTAQLEIEVQLPADALAVRRETLLEGRGQFELISPAAP</sequence>
<keyword evidence="3" id="KW-1185">Reference proteome</keyword>
<comment type="caution">
    <text evidence="2">The sequence shown here is derived from an EMBL/GenBank/DDBJ whole genome shotgun (WGS) entry which is preliminary data.</text>
</comment>
<evidence type="ECO:0000256" key="1">
    <source>
        <dbReference type="SAM" id="SignalP"/>
    </source>
</evidence>
<feature type="chain" id="PRO_5047330646" description="Pilin (Type 1 fimbria component protein)" evidence="1">
    <location>
        <begin position="24"/>
        <end position="177"/>
    </location>
</feature>
<feature type="signal peptide" evidence="1">
    <location>
        <begin position="1"/>
        <end position="23"/>
    </location>
</feature>
<accession>A0ABS6NYP9</accession>
<gene>
    <name evidence="2" type="ORF">KVG91_12150</name>
</gene>
<reference evidence="2" key="1">
    <citation type="submission" date="2021-06" db="EMBL/GenBank/DDBJ databases">
        <title>Updating the genus Pseudomonas: Description of 43 new species and partition of the Pseudomonas putida group.</title>
        <authorList>
            <person name="Girard L."/>
            <person name="Lood C."/>
            <person name="Vandamme P."/>
            <person name="Rokni-Zadeh H."/>
            <person name="Van Noort V."/>
            <person name="Hofte M."/>
            <person name="Lavigne R."/>
            <person name="De Mot R."/>
        </authorList>
    </citation>
    <scope>NUCLEOTIDE SEQUENCE</scope>
    <source>
        <strain evidence="2">SWRI103</strain>
    </source>
</reference>
<organism evidence="2 3">
    <name type="scientific">Pseudomonas azadiae</name>
    <dbReference type="NCBI Taxonomy" id="2843612"/>
    <lineage>
        <taxon>Bacteria</taxon>
        <taxon>Pseudomonadati</taxon>
        <taxon>Pseudomonadota</taxon>
        <taxon>Gammaproteobacteria</taxon>
        <taxon>Pseudomonadales</taxon>
        <taxon>Pseudomonadaceae</taxon>
        <taxon>Pseudomonas</taxon>
    </lineage>
</organism>
<evidence type="ECO:0000313" key="3">
    <source>
        <dbReference type="Proteomes" id="UP001048976"/>
    </source>
</evidence>
<evidence type="ECO:0000313" key="2">
    <source>
        <dbReference type="EMBL" id="MBV4453343.1"/>
    </source>
</evidence>
<dbReference type="EMBL" id="JAHSTY010000001">
    <property type="protein sequence ID" value="MBV4453343.1"/>
    <property type="molecule type" value="Genomic_DNA"/>
</dbReference>
<proteinExistence type="predicted"/>
<dbReference type="Proteomes" id="UP001048976">
    <property type="component" value="Unassembled WGS sequence"/>
</dbReference>
<protein>
    <recommendedName>
        <fullName evidence="4">Pilin (Type 1 fimbria component protein)</fullName>
    </recommendedName>
</protein>
<dbReference type="RefSeq" id="WP_169377971.1">
    <property type="nucleotide sequence ID" value="NZ_JAHSTY010000001.1"/>
</dbReference>
<name>A0ABS6NYP9_9PSED</name>